<evidence type="ECO:0000313" key="2">
    <source>
        <dbReference type="EMBL" id="KAG7444382.1"/>
    </source>
</evidence>
<dbReference type="GO" id="GO:0005524">
    <property type="term" value="F:ATP binding"/>
    <property type="evidence" value="ECO:0007669"/>
    <property type="project" value="UniProtKB-UniRule"/>
</dbReference>
<reference evidence="2" key="1">
    <citation type="submission" date="2020-11" db="EMBL/GenBank/DDBJ databases">
        <title>Adaptations for nitrogen fixation in a non-lichenized fungal sporocarp promotes dispersal by wood-feeding termites.</title>
        <authorList>
            <consortium name="DOE Joint Genome Institute"/>
            <person name="Koch R.A."/>
            <person name="Yoon G."/>
            <person name="Arayal U."/>
            <person name="Lail K."/>
            <person name="Amirebrahimi M."/>
            <person name="Labutti K."/>
            <person name="Lipzen A."/>
            <person name="Riley R."/>
            <person name="Barry K."/>
            <person name="Henrissat B."/>
            <person name="Grigoriev I.V."/>
            <person name="Herr J.R."/>
            <person name="Aime M.C."/>
        </authorList>
    </citation>
    <scope>NUCLEOTIDE SEQUENCE</scope>
    <source>
        <strain evidence="2">MCA 3950</strain>
    </source>
</reference>
<keyword evidence="1" id="KW-0547">Nucleotide-binding</keyword>
<accession>A0A9P8AS04</accession>
<proteinExistence type="predicted"/>
<dbReference type="EMBL" id="MU250540">
    <property type="protein sequence ID" value="KAG7444382.1"/>
    <property type="molecule type" value="Genomic_DNA"/>
</dbReference>
<organism evidence="2 3">
    <name type="scientific">Guyanagaster necrorhizus</name>
    <dbReference type="NCBI Taxonomy" id="856835"/>
    <lineage>
        <taxon>Eukaryota</taxon>
        <taxon>Fungi</taxon>
        <taxon>Dikarya</taxon>
        <taxon>Basidiomycota</taxon>
        <taxon>Agaricomycotina</taxon>
        <taxon>Agaricomycetes</taxon>
        <taxon>Agaricomycetidae</taxon>
        <taxon>Agaricales</taxon>
        <taxon>Marasmiineae</taxon>
        <taxon>Physalacriaceae</taxon>
        <taxon>Guyanagaster</taxon>
    </lineage>
</organism>
<protein>
    <recommendedName>
        <fullName evidence="4">Protein kinase domain-containing protein</fullName>
    </recommendedName>
</protein>
<keyword evidence="1" id="KW-0067">ATP-binding</keyword>
<dbReference type="PROSITE" id="PS00107">
    <property type="entry name" value="PROTEIN_KINASE_ATP"/>
    <property type="match status" value="1"/>
</dbReference>
<dbReference type="AlphaFoldDB" id="A0A9P8AS04"/>
<evidence type="ECO:0000256" key="1">
    <source>
        <dbReference type="PROSITE-ProRule" id="PRU10141"/>
    </source>
</evidence>
<evidence type="ECO:0000313" key="3">
    <source>
        <dbReference type="Proteomes" id="UP000812287"/>
    </source>
</evidence>
<name>A0A9P8AS04_9AGAR</name>
<keyword evidence="3" id="KW-1185">Reference proteome</keyword>
<gene>
    <name evidence="2" type="ORF">BT62DRAFT_1029404</name>
</gene>
<dbReference type="RefSeq" id="XP_043037882.1">
    <property type="nucleotide sequence ID" value="XM_043178317.1"/>
</dbReference>
<evidence type="ECO:0008006" key="4">
    <source>
        <dbReference type="Google" id="ProtNLM"/>
    </source>
</evidence>
<dbReference type="InterPro" id="IPR017441">
    <property type="entry name" value="Protein_kinase_ATP_BS"/>
</dbReference>
<comment type="caution">
    <text evidence="2">The sequence shown here is derived from an EMBL/GenBank/DDBJ whole genome shotgun (WGS) entry which is preliminary data.</text>
</comment>
<dbReference type="Proteomes" id="UP000812287">
    <property type="component" value="Unassembled WGS sequence"/>
</dbReference>
<dbReference type="GeneID" id="66100605"/>
<sequence>MTRTYVDKGRLYLKECLGGGAFGSLFHALDLKTIACPKHMCAIKCIQADGNYGCSNRIRSTPQSLPAL</sequence>
<feature type="binding site" evidence="1">
    <location>
        <position position="44"/>
    </location>
    <ligand>
        <name>ATP</name>
        <dbReference type="ChEBI" id="CHEBI:30616"/>
    </ligand>
</feature>